<proteinExistence type="inferred from homology"/>
<dbReference type="Pfam" id="PF24883">
    <property type="entry name" value="NPHP3_N"/>
    <property type="match status" value="1"/>
</dbReference>
<evidence type="ECO:0000256" key="3">
    <source>
        <dbReference type="PROSITE-ProRule" id="PRU00023"/>
    </source>
</evidence>
<protein>
    <submittedName>
        <fullName evidence="7">Uncharacterized protein</fullName>
    </submittedName>
</protein>
<dbReference type="SUPFAM" id="SSF52540">
    <property type="entry name" value="P-loop containing nucleoside triphosphate hydrolases"/>
    <property type="match status" value="1"/>
</dbReference>
<feature type="region of interest" description="Disordered" evidence="4">
    <location>
        <begin position="102"/>
        <end position="132"/>
    </location>
</feature>
<dbReference type="Gene3D" id="3.90.190.10">
    <property type="entry name" value="Protein tyrosine phosphatase superfamily"/>
    <property type="match status" value="1"/>
</dbReference>
<evidence type="ECO:0000313" key="8">
    <source>
        <dbReference type="Proteomes" id="UP000191004"/>
    </source>
</evidence>
<evidence type="ECO:0000259" key="6">
    <source>
        <dbReference type="PROSITE" id="PS50056"/>
    </source>
</evidence>
<dbReference type="Pfam" id="PF00102">
    <property type="entry name" value="Y_phosphatase"/>
    <property type="match status" value="1"/>
</dbReference>
<dbReference type="PROSITE" id="PS50088">
    <property type="entry name" value="ANK_REPEAT"/>
    <property type="match status" value="1"/>
</dbReference>
<dbReference type="PROSITE" id="PS00383">
    <property type="entry name" value="TYR_PHOSPHATASE_1"/>
    <property type="match status" value="1"/>
</dbReference>
<reference evidence="7 8" key="1">
    <citation type="submission" date="2016-04" db="EMBL/GenBank/DDBJ databases">
        <title>Multiple horizontal gene transfer events from other fungi enriched the ability of the initially mycotrophic fungus Trichoderma (Ascomycota) to feed on dead plant biomass.</title>
        <authorList>
            <person name="Atanasova L."/>
            <person name="Chenthamara K."/>
            <person name="Zhang J."/>
            <person name="Grujic M."/>
            <person name="Henrissat B."/>
            <person name="Kuo A."/>
            <person name="Aertz A."/>
            <person name="Salamov A."/>
            <person name="Lipzen A."/>
            <person name="Labutti K."/>
            <person name="Barry K."/>
            <person name="Miao Y."/>
            <person name="Rahimi M.J."/>
            <person name="Shen Q."/>
            <person name="Grigoriev I.V."/>
            <person name="Kubicek C.P."/>
            <person name="Druzhinina I.S."/>
        </authorList>
    </citation>
    <scope>NUCLEOTIDE SEQUENCE [LARGE SCALE GENOMIC DNA]</scope>
    <source>
        <strain evidence="7 8">NJAU 4742</strain>
    </source>
</reference>
<dbReference type="Gene3D" id="3.40.50.300">
    <property type="entry name" value="P-loop containing nucleotide triphosphate hydrolases"/>
    <property type="match status" value="1"/>
</dbReference>
<dbReference type="InterPro" id="IPR050348">
    <property type="entry name" value="Protein-Tyr_Phosphatase"/>
</dbReference>
<dbReference type="PANTHER" id="PTHR19134">
    <property type="entry name" value="RECEPTOR-TYPE TYROSINE-PROTEIN PHOSPHATASE"/>
    <property type="match status" value="1"/>
</dbReference>
<dbReference type="GO" id="GO:0004725">
    <property type="term" value="F:protein tyrosine phosphatase activity"/>
    <property type="evidence" value="ECO:0007669"/>
    <property type="project" value="InterPro"/>
</dbReference>
<dbReference type="PROSITE" id="PS50055">
    <property type="entry name" value="TYR_PHOSPHATASE_PTP"/>
    <property type="match status" value="1"/>
</dbReference>
<dbReference type="InterPro" id="IPR002110">
    <property type="entry name" value="Ankyrin_rpt"/>
</dbReference>
<dbReference type="PROSITE" id="PS50297">
    <property type="entry name" value="ANK_REP_REGION"/>
    <property type="match status" value="1"/>
</dbReference>
<dbReference type="InterPro" id="IPR016130">
    <property type="entry name" value="Tyr_Pase_AS"/>
</dbReference>
<organism evidence="7 8">
    <name type="scientific">Trichoderma guizhouense</name>
    <dbReference type="NCBI Taxonomy" id="1491466"/>
    <lineage>
        <taxon>Eukaryota</taxon>
        <taxon>Fungi</taxon>
        <taxon>Dikarya</taxon>
        <taxon>Ascomycota</taxon>
        <taxon>Pezizomycotina</taxon>
        <taxon>Sordariomycetes</taxon>
        <taxon>Hypocreomycetidae</taxon>
        <taxon>Hypocreales</taxon>
        <taxon>Hypocreaceae</taxon>
        <taxon>Trichoderma</taxon>
    </lineage>
</organism>
<keyword evidence="8" id="KW-1185">Reference proteome</keyword>
<dbReference type="InterPro" id="IPR027417">
    <property type="entry name" value="P-loop_NTPase"/>
</dbReference>
<dbReference type="InterPro" id="IPR000242">
    <property type="entry name" value="PTP_cat"/>
</dbReference>
<gene>
    <name evidence="7" type="ORF">A0O28_0064640</name>
</gene>
<feature type="domain" description="Tyrosine specific protein phosphatases" evidence="6">
    <location>
        <begin position="1316"/>
        <end position="1399"/>
    </location>
</feature>
<dbReference type="InterPro" id="IPR003595">
    <property type="entry name" value="Tyr_Pase_cat"/>
</dbReference>
<dbReference type="InterPro" id="IPR036770">
    <property type="entry name" value="Ankyrin_rpt-contain_sf"/>
</dbReference>
<keyword evidence="3" id="KW-0040">ANK repeat</keyword>
<dbReference type="Proteomes" id="UP000191004">
    <property type="component" value="Unassembled WGS sequence"/>
</dbReference>
<dbReference type="SMART" id="SM00194">
    <property type="entry name" value="PTPc"/>
    <property type="match status" value="1"/>
</dbReference>
<evidence type="ECO:0000256" key="4">
    <source>
        <dbReference type="SAM" id="MobiDB-lite"/>
    </source>
</evidence>
<feature type="repeat" description="ANK" evidence="3">
    <location>
        <begin position="991"/>
        <end position="1023"/>
    </location>
</feature>
<feature type="region of interest" description="Disordered" evidence="4">
    <location>
        <begin position="1039"/>
        <end position="1058"/>
    </location>
</feature>
<dbReference type="PRINTS" id="PR00700">
    <property type="entry name" value="PRTYPHPHTASE"/>
</dbReference>
<evidence type="ECO:0000256" key="1">
    <source>
        <dbReference type="ARBA" id="ARBA00009649"/>
    </source>
</evidence>
<dbReference type="SUPFAM" id="SSF52799">
    <property type="entry name" value="(Phosphotyrosine protein) phosphatases II"/>
    <property type="match status" value="1"/>
</dbReference>
<dbReference type="InterPro" id="IPR029021">
    <property type="entry name" value="Prot-tyrosine_phosphatase-like"/>
</dbReference>
<sequence>MTDLEYEVRPEDTTRLRDLALVCKRYLQNFLKDEEAKDDTVKAREGYWASSQCIEFNLWCTKVGVYGEGLRSIDVRLKDVPDIFELLKQLLQALERDLEELQQPVRTPEQVTDVNDSLDDAQSDSSSLSFMSLSSSDESEAEGAIVDPASLASEKCNTALKRHIEDTIDRLHGYAQLIDYAGGRHRRERIELYLQKEGPKWAYEGYRRLANQVAKSYFPSASEAFRQRIGESFARRRIRFEYLAEHQKKRAVIAAATHQPQYPPAKVPCKSKDAEGLTHVPKSLETAHLSNQRDPQDEHTIYSATVDTKLDMQPQPKRQERAESVASVALRHPGFPPPPQVCDETDSFQCPYCRLEFRACEAGRDRWSQHVIQDFEPYFCVLEECKKPFDIPNSFDGLLDHLQGHLEEKYHIDMPDGEHKEFDEAEFEKHLAQHGHGKISTEIVSIMKKASRRKGPFLFESCPFCGGYPDVIEKCFPNLDTPEAQTELRKHIKQHMQDIAFFLPPYRDDISKEDDNLKSSVVTGQSVDPDDFGDPSEFLEICGRDDCDCKGRGRNVKAVLTDELVPIAAGQDLKNTDIRTERMIPADLVDEDTDIWAELFPNSAAYDHSPVPYEYYLGDEHLRAFIAQLSPLSADYVRPESATAKDPNEYALVELLRASQDCMKSLAFSEMNTGFDSAYMAAEGLYAWLFRHQKYIDWRSRHQGLLWINGKPGTGKSTLLKHIVEKYRNASIAGTGDIVLSFFFNRHGVELQRTPCGLYRSLLYQIFKQRPNLLPNLIVTFIQRHKESGEPGETWQWNPEELQNFFQLALPKLLTTHQVWLFIDSLDACGQESAASLTQEFKSLVQMLSGGLKDFHVCLACHGYLSLDPDSALQICLENENYDDIVKYLEMQLPMSIMRRASYIPTLIVGGAKGVFTLTGLLTNQVQELERKGITIDVIEEELKSIRPILELYHHLIDRRGSFPWPLRTLDQAIVKLIVDDDAEAFFQNAYGQTPLSWAVATEHETAVQLVLDKGAKTELNIPPFVTSTVSSTAVVVQDDIQSPSESRRPPSQLTQQKSLPIQERIKTTHLMPPRLPAFLSLSQQEMDSKYSKLDWEGHLRATQSMRDNKLGDVQWTMYKHPDTHEKMDRYTNIMPWAHNRVKLQVPENEFDYINASTITLTSSNSSQPPLHYIAMQAPTIPSFDHVWRMIAEQTSSPAVIVQLTNMIDLDVVKCNQYFPTGNKLPTGEQDTTWGINDYNVWGDNWKAQLTFDSLENIFGGAIEKRKFLLRICKEGEEEENDDNEEENEEKETRVIWHFLYKRWPEFGVPAGDDLHSFLELMKLSEQFSPPSSMRVIHCSAGVGRTGCFIALEHLMRELSFGVLEGYDLSSESPDLVYNTVDTLRRQRHGMVQGQGQYRFIYQVMRKLWCDKYGVVDVGEECSNHEPAAKRFKDYGG</sequence>
<comment type="similarity">
    <text evidence="1">Belongs to the protein-tyrosine phosphatase family. Non-receptor class subfamily.</text>
</comment>
<dbReference type="EMBL" id="LVVK01000003">
    <property type="protein sequence ID" value="OPB46343.1"/>
    <property type="molecule type" value="Genomic_DNA"/>
</dbReference>
<dbReference type="PANTHER" id="PTHR19134:SF449">
    <property type="entry name" value="TYROSINE-PROTEIN PHOSPHATASE 1"/>
    <property type="match status" value="1"/>
</dbReference>
<feature type="compositionally biased region" description="Low complexity" evidence="4">
    <location>
        <begin position="123"/>
        <end position="132"/>
    </location>
</feature>
<name>A0A1T3CZ26_9HYPO</name>
<evidence type="ECO:0000313" key="7">
    <source>
        <dbReference type="EMBL" id="OPB46343.1"/>
    </source>
</evidence>
<evidence type="ECO:0000256" key="2">
    <source>
        <dbReference type="ARBA" id="ARBA00022737"/>
    </source>
</evidence>
<dbReference type="InterPro" id="IPR056884">
    <property type="entry name" value="NPHP3-like_N"/>
</dbReference>
<dbReference type="SMART" id="SM00404">
    <property type="entry name" value="PTPc_motif"/>
    <property type="match status" value="1"/>
</dbReference>
<feature type="domain" description="Tyrosine-protein phosphatase" evidence="5">
    <location>
        <begin position="1125"/>
        <end position="1408"/>
    </location>
</feature>
<keyword evidence="2" id="KW-0677">Repeat</keyword>
<comment type="caution">
    <text evidence="7">The sequence shown here is derived from an EMBL/GenBank/DDBJ whole genome shotgun (WGS) entry which is preliminary data.</text>
</comment>
<dbReference type="SUPFAM" id="SSF48403">
    <property type="entry name" value="Ankyrin repeat"/>
    <property type="match status" value="1"/>
</dbReference>
<evidence type="ECO:0000259" key="5">
    <source>
        <dbReference type="PROSITE" id="PS50055"/>
    </source>
</evidence>
<accession>A0A1T3CZ26</accession>
<dbReference type="InterPro" id="IPR000387">
    <property type="entry name" value="Tyr_Pase_dom"/>
</dbReference>
<dbReference type="Gene3D" id="1.25.40.20">
    <property type="entry name" value="Ankyrin repeat-containing domain"/>
    <property type="match status" value="1"/>
</dbReference>
<dbReference type="PROSITE" id="PS50056">
    <property type="entry name" value="TYR_PHOSPHATASE_2"/>
    <property type="match status" value="1"/>
</dbReference>